<accession>A0ABV3EZ42</accession>
<keyword evidence="7" id="KW-0472">Membrane</keyword>
<evidence type="ECO:0000256" key="3">
    <source>
        <dbReference type="ARBA" id="ARBA00022801"/>
    </source>
</evidence>
<feature type="transmembrane region" description="Helical" evidence="7">
    <location>
        <begin position="109"/>
        <end position="130"/>
    </location>
</feature>
<keyword evidence="2" id="KW-0479">Metal-binding</keyword>
<dbReference type="CDD" id="cd07326">
    <property type="entry name" value="M56_BlaR1_MecR1_like"/>
    <property type="match status" value="1"/>
</dbReference>
<gene>
    <name evidence="9" type="ORF">AB0D95_30140</name>
</gene>
<keyword evidence="5 6" id="KW-0482">Metalloprotease</keyword>
<evidence type="ECO:0000259" key="8">
    <source>
        <dbReference type="Pfam" id="PF01435"/>
    </source>
</evidence>
<evidence type="ECO:0000256" key="2">
    <source>
        <dbReference type="ARBA" id="ARBA00022723"/>
    </source>
</evidence>
<evidence type="ECO:0000313" key="9">
    <source>
        <dbReference type="EMBL" id="MEU9581479.1"/>
    </source>
</evidence>
<comment type="caution">
    <text evidence="9">The sequence shown here is derived from an EMBL/GenBank/DDBJ whole genome shotgun (WGS) entry which is preliminary data.</text>
</comment>
<evidence type="ECO:0000256" key="5">
    <source>
        <dbReference type="ARBA" id="ARBA00023049"/>
    </source>
</evidence>
<evidence type="ECO:0000256" key="7">
    <source>
        <dbReference type="SAM" id="Phobius"/>
    </source>
</evidence>
<comment type="similarity">
    <text evidence="6">Belongs to the peptidase M48 family.</text>
</comment>
<sequence length="331" mass="34997">MTDSLGHVRELFLVNHHALPPLTVAIAVGALLPKALASSHWAHRTPRTALVVWSVLALSLITSLSLAFLQLLLPAADSHQLSRFVESCIFFDGADCPPLTLSSPADAGIRVWAAFAAAAVAPVAFTAVLVREFLSAKRRRARHGELLRLVGSRQPELRATVLQHDAPAVYCLPGRAPQVVVSSGALRVLTEQQLAAVLEHERAHIAGRHHLLIAAAAAFGTAFPGLPLAHLVRTEVPLLLEMTADDRALRRCSRGTLATALYVVASGQAPHSAVAAGGPSAVLRVRRILTPHATSSPASWRALAAFPAAAALTLFVMACCSVPGITDWPSK</sequence>
<feature type="transmembrane region" description="Helical" evidence="7">
    <location>
        <begin position="49"/>
        <end position="73"/>
    </location>
</feature>
<dbReference type="EMBL" id="JBEZNA010000123">
    <property type="protein sequence ID" value="MEU9581479.1"/>
    <property type="molecule type" value="Genomic_DNA"/>
</dbReference>
<evidence type="ECO:0000256" key="6">
    <source>
        <dbReference type="RuleBase" id="RU003983"/>
    </source>
</evidence>
<dbReference type="InterPro" id="IPR001915">
    <property type="entry name" value="Peptidase_M48"/>
</dbReference>
<dbReference type="PANTHER" id="PTHR34978:SF3">
    <property type="entry name" value="SLR0241 PROTEIN"/>
    <property type="match status" value="1"/>
</dbReference>
<dbReference type="InterPro" id="IPR052173">
    <property type="entry name" value="Beta-lactam_resp_regulator"/>
</dbReference>
<dbReference type="Proteomes" id="UP001551584">
    <property type="component" value="Unassembled WGS sequence"/>
</dbReference>
<keyword evidence="3 6" id="KW-0378">Hydrolase</keyword>
<dbReference type="PANTHER" id="PTHR34978">
    <property type="entry name" value="POSSIBLE SENSOR-TRANSDUCER PROTEIN BLAR"/>
    <property type="match status" value="1"/>
</dbReference>
<keyword evidence="7" id="KW-1133">Transmembrane helix</keyword>
<proteinExistence type="inferred from homology"/>
<evidence type="ECO:0000313" key="10">
    <source>
        <dbReference type="Proteomes" id="UP001551584"/>
    </source>
</evidence>
<comment type="cofactor">
    <cofactor evidence="6">
        <name>Zn(2+)</name>
        <dbReference type="ChEBI" id="CHEBI:29105"/>
    </cofactor>
    <text evidence="6">Binds 1 zinc ion per subunit.</text>
</comment>
<keyword evidence="4 6" id="KW-0862">Zinc</keyword>
<dbReference type="Pfam" id="PF01435">
    <property type="entry name" value="Peptidase_M48"/>
    <property type="match status" value="1"/>
</dbReference>
<keyword evidence="7" id="KW-0812">Transmembrane</keyword>
<protein>
    <submittedName>
        <fullName evidence="9">M56 family metallopeptidase</fullName>
    </submittedName>
</protein>
<dbReference type="Gene3D" id="3.30.2010.10">
    <property type="entry name" value="Metalloproteases ('zincins'), catalytic domain"/>
    <property type="match status" value="1"/>
</dbReference>
<dbReference type="RefSeq" id="WP_359278142.1">
    <property type="nucleotide sequence ID" value="NZ_JBEZNA010000123.1"/>
</dbReference>
<feature type="domain" description="Peptidase M48" evidence="8">
    <location>
        <begin position="145"/>
        <end position="215"/>
    </location>
</feature>
<keyword evidence="1 6" id="KW-0645">Protease</keyword>
<reference evidence="9 10" key="1">
    <citation type="submission" date="2024-06" db="EMBL/GenBank/DDBJ databases">
        <title>The Natural Products Discovery Center: Release of the First 8490 Sequenced Strains for Exploring Actinobacteria Biosynthetic Diversity.</title>
        <authorList>
            <person name="Kalkreuter E."/>
            <person name="Kautsar S.A."/>
            <person name="Yang D."/>
            <person name="Bader C.D."/>
            <person name="Teijaro C.N."/>
            <person name="Fluegel L."/>
            <person name="Davis C.M."/>
            <person name="Simpson J.R."/>
            <person name="Lauterbach L."/>
            <person name="Steele A.D."/>
            <person name="Gui C."/>
            <person name="Meng S."/>
            <person name="Li G."/>
            <person name="Viehrig K."/>
            <person name="Ye F."/>
            <person name="Su P."/>
            <person name="Kiefer A.F."/>
            <person name="Nichols A."/>
            <person name="Cepeda A.J."/>
            <person name="Yan W."/>
            <person name="Fan B."/>
            <person name="Jiang Y."/>
            <person name="Adhikari A."/>
            <person name="Zheng C.-J."/>
            <person name="Schuster L."/>
            <person name="Cowan T.M."/>
            <person name="Smanski M.J."/>
            <person name="Chevrette M.G."/>
            <person name="De Carvalho L.P.S."/>
            <person name="Shen B."/>
        </authorList>
    </citation>
    <scope>NUCLEOTIDE SEQUENCE [LARGE SCALE GENOMIC DNA]</scope>
    <source>
        <strain evidence="9 10">NPDC048117</strain>
    </source>
</reference>
<feature type="transmembrane region" description="Helical" evidence="7">
    <location>
        <begin position="211"/>
        <end position="232"/>
    </location>
</feature>
<evidence type="ECO:0000256" key="4">
    <source>
        <dbReference type="ARBA" id="ARBA00022833"/>
    </source>
</evidence>
<feature type="transmembrane region" description="Helical" evidence="7">
    <location>
        <begin position="304"/>
        <end position="325"/>
    </location>
</feature>
<organism evidence="9 10">
    <name type="scientific">Streptomyces chilikensis</name>
    <dbReference type="NCBI Taxonomy" id="1194079"/>
    <lineage>
        <taxon>Bacteria</taxon>
        <taxon>Bacillati</taxon>
        <taxon>Actinomycetota</taxon>
        <taxon>Actinomycetes</taxon>
        <taxon>Kitasatosporales</taxon>
        <taxon>Streptomycetaceae</taxon>
        <taxon>Streptomyces</taxon>
    </lineage>
</organism>
<feature type="transmembrane region" description="Helical" evidence="7">
    <location>
        <begin position="18"/>
        <end position="37"/>
    </location>
</feature>
<name>A0ABV3EZ42_9ACTN</name>
<evidence type="ECO:0000256" key="1">
    <source>
        <dbReference type="ARBA" id="ARBA00022670"/>
    </source>
</evidence>
<keyword evidence="10" id="KW-1185">Reference proteome</keyword>